<organism evidence="4 5">
    <name type="scientific">Polytolypa hystricis (strain UAMH7299)</name>
    <dbReference type="NCBI Taxonomy" id="1447883"/>
    <lineage>
        <taxon>Eukaryota</taxon>
        <taxon>Fungi</taxon>
        <taxon>Dikarya</taxon>
        <taxon>Ascomycota</taxon>
        <taxon>Pezizomycotina</taxon>
        <taxon>Eurotiomycetes</taxon>
        <taxon>Eurotiomycetidae</taxon>
        <taxon>Onygenales</taxon>
        <taxon>Onygenales incertae sedis</taxon>
        <taxon>Polytolypa</taxon>
    </lineage>
</organism>
<comment type="caution">
    <text evidence="4">The sequence shown here is derived from an EMBL/GenBank/DDBJ whole genome shotgun (WGS) entry which is preliminary data.</text>
</comment>
<evidence type="ECO:0000313" key="5">
    <source>
        <dbReference type="Proteomes" id="UP000224634"/>
    </source>
</evidence>
<feature type="region of interest" description="Disordered" evidence="3">
    <location>
        <begin position="74"/>
        <end position="112"/>
    </location>
</feature>
<dbReference type="STRING" id="1447883.A0A2B7WFQ4"/>
<gene>
    <name evidence="4" type="ORF">AJ80_09964</name>
</gene>
<keyword evidence="5" id="KW-1185">Reference proteome</keyword>
<evidence type="ECO:0000313" key="4">
    <source>
        <dbReference type="EMBL" id="PGG95414.1"/>
    </source>
</evidence>
<dbReference type="EMBL" id="PDNA01000443">
    <property type="protein sequence ID" value="PGG95414.1"/>
    <property type="molecule type" value="Genomic_DNA"/>
</dbReference>
<comment type="subcellular location">
    <subcellularLocation>
        <location evidence="1">Nucleus</location>
    </subcellularLocation>
</comment>
<dbReference type="OrthoDB" id="5278208at2759"/>
<feature type="compositionally biased region" description="Basic residues" evidence="3">
    <location>
        <begin position="74"/>
        <end position="83"/>
    </location>
</feature>
<evidence type="ECO:0000256" key="2">
    <source>
        <dbReference type="ARBA" id="ARBA00023242"/>
    </source>
</evidence>
<proteinExistence type="predicted"/>
<accession>A0A2B7WFQ4</accession>
<dbReference type="GO" id="GO:0005634">
    <property type="term" value="C:nucleus"/>
    <property type="evidence" value="ECO:0007669"/>
    <property type="project" value="UniProtKB-SubCell"/>
</dbReference>
<keyword evidence="2" id="KW-0539">Nucleus</keyword>
<name>A0A2B7WFQ4_POLH7</name>
<dbReference type="GO" id="GO:0003700">
    <property type="term" value="F:DNA-binding transcription factor activity"/>
    <property type="evidence" value="ECO:0007669"/>
    <property type="project" value="TreeGrafter"/>
</dbReference>
<reference evidence="4 5" key="1">
    <citation type="submission" date="2017-10" db="EMBL/GenBank/DDBJ databases">
        <title>Comparative genomics in systemic dimorphic fungi from Ajellomycetaceae.</title>
        <authorList>
            <person name="Munoz J.F."/>
            <person name="Mcewen J.G."/>
            <person name="Clay O.K."/>
            <person name="Cuomo C.A."/>
        </authorList>
    </citation>
    <scope>NUCLEOTIDE SEQUENCE [LARGE SCALE GENOMIC DNA]</scope>
    <source>
        <strain evidence="4 5">UAMH7299</strain>
    </source>
</reference>
<evidence type="ECO:0000256" key="3">
    <source>
        <dbReference type="SAM" id="MobiDB-lite"/>
    </source>
</evidence>
<sequence length="264" mass="29880">MASRLRITRKSIVPEPVETLLTGKPTDLPPGASHSSGILQLSSPTASVSHNNSPDLSAVPSFFFVTGRDDTAKHSHVMKHLHAKPTPVPDGTNRKSDKKRPPISKGDPSDGDQRCTELLYAETFFRDEIITHALTYEPLMNAVAGFAAYHFSFHHPNDESHLFRRYYNKSVSGLSKSLESGKQCTEAMLLTILQLATFEEYLGEWRNLVYHIEEARRLLVELYNPETVNQDYFHRHIFMWYSRFDLMIGPLCHKVPCPIKQGGT</sequence>
<dbReference type="GO" id="GO:0045944">
    <property type="term" value="P:positive regulation of transcription by RNA polymerase II"/>
    <property type="evidence" value="ECO:0007669"/>
    <property type="project" value="TreeGrafter"/>
</dbReference>
<feature type="region of interest" description="Disordered" evidence="3">
    <location>
        <begin position="1"/>
        <end position="52"/>
    </location>
</feature>
<feature type="compositionally biased region" description="Polar residues" evidence="3">
    <location>
        <begin position="33"/>
        <end position="52"/>
    </location>
</feature>
<dbReference type="PANTHER" id="PTHR37534:SF10">
    <property type="entry name" value="ZN(II)2CYS6 TRANSCRIPTION FACTOR (EUROFUNG)"/>
    <property type="match status" value="1"/>
</dbReference>
<dbReference type="Proteomes" id="UP000224634">
    <property type="component" value="Unassembled WGS sequence"/>
</dbReference>
<evidence type="ECO:0000256" key="1">
    <source>
        <dbReference type="ARBA" id="ARBA00004123"/>
    </source>
</evidence>
<dbReference type="PANTHER" id="PTHR37534">
    <property type="entry name" value="TRANSCRIPTIONAL ACTIVATOR PROTEIN UGA3"/>
    <property type="match status" value="1"/>
</dbReference>
<dbReference type="AlphaFoldDB" id="A0A2B7WFQ4"/>
<dbReference type="Pfam" id="PF11951">
    <property type="entry name" value="Fungal_trans_2"/>
    <property type="match status" value="1"/>
</dbReference>
<dbReference type="GO" id="GO:0000976">
    <property type="term" value="F:transcription cis-regulatory region binding"/>
    <property type="evidence" value="ECO:0007669"/>
    <property type="project" value="TreeGrafter"/>
</dbReference>
<dbReference type="InterPro" id="IPR021858">
    <property type="entry name" value="Fun_TF"/>
</dbReference>
<protein>
    <submittedName>
        <fullName evidence="4">Uncharacterized protein</fullName>
    </submittedName>
</protein>